<dbReference type="PANTHER" id="PTHR46211">
    <property type="entry name" value="GLYCEROPHOSPHORYL DIESTER PHOSPHODIESTERASE"/>
    <property type="match status" value="1"/>
</dbReference>
<dbReference type="EMBL" id="JAICBX010000006">
    <property type="protein sequence ID" value="MBW8640467.1"/>
    <property type="molecule type" value="Genomic_DNA"/>
</dbReference>
<dbReference type="PROSITE" id="PS51704">
    <property type="entry name" value="GP_PDE"/>
    <property type="match status" value="1"/>
</dbReference>
<keyword evidence="3" id="KW-1185">Reference proteome</keyword>
<dbReference type="InterPro" id="IPR017946">
    <property type="entry name" value="PLC-like_Pdiesterase_TIM-brl"/>
</dbReference>
<organism evidence="2 3">
    <name type="scientific">Flavimaribacter sediminis</name>
    <dbReference type="NCBI Taxonomy" id="2865987"/>
    <lineage>
        <taxon>Bacteria</taxon>
        <taxon>Pseudomonadati</taxon>
        <taxon>Pseudomonadota</taxon>
        <taxon>Alphaproteobacteria</taxon>
        <taxon>Hyphomicrobiales</taxon>
        <taxon>Rhizobiaceae</taxon>
        <taxon>Flavimaribacter</taxon>
    </lineage>
</organism>
<dbReference type="AlphaFoldDB" id="A0AAE2ZT13"/>
<dbReference type="InterPro" id="IPR030395">
    <property type="entry name" value="GP_PDE_dom"/>
</dbReference>
<gene>
    <name evidence="2" type="ORF">K1W69_24965</name>
</gene>
<proteinExistence type="predicted"/>
<dbReference type="RefSeq" id="WP_220231185.1">
    <property type="nucleotide sequence ID" value="NZ_JAICBX010000006.1"/>
</dbReference>
<reference evidence="2" key="1">
    <citation type="submission" date="2021-08" db="EMBL/GenBank/DDBJ databases">
        <title>Hoeflea bacterium WL0058 sp. nov., isolated from the sediment.</title>
        <authorList>
            <person name="Wang L."/>
            <person name="Zhang D."/>
        </authorList>
    </citation>
    <scope>NUCLEOTIDE SEQUENCE</scope>
    <source>
        <strain evidence="2">WL0058</strain>
    </source>
</reference>
<name>A0AAE2ZT13_9HYPH</name>
<dbReference type="PANTHER" id="PTHR46211:SF1">
    <property type="entry name" value="GLYCEROPHOSPHODIESTER PHOSPHODIESTERASE, CYTOPLASMIC"/>
    <property type="match status" value="1"/>
</dbReference>
<dbReference type="Gene3D" id="3.20.20.190">
    <property type="entry name" value="Phosphatidylinositol (PI) phosphodiesterase"/>
    <property type="match status" value="1"/>
</dbReference>
<protein>
    <submittedName>
        <fullName evidence="2">Glycerophosphodiester phosphodiesterase</fullName>
    </submittedName>
</protein>
<evidence type="ECO:0000259" key="1">
    <source>
        <dbReference type="PROSITE" id="PS51704"/>
    </source>
</evidence>
<evidence type="ECO:0000313" key="3">
    <source>
        <dbReference type="Proteomes" id="UP001196509"/>
    </source>
</evidence>
<evidence type="ECO:0000313" key="2">
    <source>
        <dbReference type="EMBL" id="MBW8640467.1"/>
    </source>
</evidence>
<comment type="caution">
    <text evidence="2">The sequence shown here is derived from an EMBL/GenBank/DDBJ whole genome shotgun (WGS) entry which is preliminary data.</text>
</comment>
<dbReference type="Proteomes" id="UP001196509">
    <property type="component" value="Unassembled WGS sequence"/>
</dbReference>
<feature type="domain" description="GP-PDE" evidence="1">
    <location>
        <begin position="9"/>
        <end position="241"/>
    </location>
</feature>
<dbReference type="Pfam" id="PF03009">
    <property type="entry name" value="GDPD"/>
    <property type="match status" value="1"/>
</dbReference>
<sequence length="248" mass="27828">MSTLAWMTARPIAHRGLHDMNSCVWENTSTAFDRAIASGYNIECDLQITSDNMPVVFHDYKTDRLCNVEGVVKEMTAAELKKLTIGSSGEHPQTLKDMLRQVDDRTGLVIELKPQSDCLTTVFATAVLEDLNEYIGRVALMSFDANLILELIRLGSPWPVGLTAEAHSDYGLHLDEDILDSGVRFVSFHVADLPHTFVDHAKARGLPVITWTVRTEQQLELTYRHADQITFEGFDPDMQHSREQRASG</sequence>
<dbReference type="GO" id="GO:0008081">
    <property type="term" value="F:phosphoric diester hydrolase activity"/>
    <property type="evidence" value="ECO:0007669"/>
    <property type="project" value="InterPro"/>
</dbReference>
<dbReference type="GO" id="GO:0006629">
    <property type="term" value="P:lipid metabolic process"/>
    <property type="evidence" value="ECO:0007669"/>
    <property type="project" value="InterPro"/>
</dbReference>
<accession>A0AAE2ZT13</accession>
<dbReference type="SUPFAM" id="SSF51695">
    <property type="entry name" value="PLC-like phosphodiesterases"/>
    <property type="match status" value="1"/>
</dbReference>